<evidence type="ECO:0000313" key="1">
    <source>
        <dbReference type="EMBL" id="GAA5510009.1"/>
    </source>
</evidence>
<reference evidence="1 2" key="1">
    <citation type="submission" date="2024-02" db="EMBL/GenBank/DDBJ databases">
        <title>Rhodopirellula caenicola NBRC 110016.</title>
        <authorList>
            <person name="Ichikawa N."/>
            <person name="Katano-Makiyama Y."/>
            <person name="Hidaka K."/>
        </authorList>
    </citation>
    <scope>NUCLEOTIDE SEQUENCE [LARGE SCALE GENOMIC DNA]</scope>
    <source>
        <strain evidence="1 2">NBRC 110016</strain>
    </source>
</reference>
<dbReference type="RefSeq" id="WP_345687571.1">
    <property type="nucleotide sequence ID" value="NZ_BAABRO010000018.1"/>
</dbReference>
<organism evidence="1 2">
    <name type="scientific">Novipirellula caenicola</name>
    <dbReference type="NCBI Taxonomy" id="1536901"/>
    <lineage>
        <taxon>Bacteria</taxon>
        <taxon>Pseudomonadati</taxon>
        <taxon>Planctomycetota</taxon>
        <taxon>Planctomycetia</taxon>
        <taxon>Pirellulales</taxon>
        <taxon>Pirellulaceae</taxon>
        <taxon>Novipirellula</taxon>
    </lineage>
</organism>
<protein>
    <recommendedName>
        <fullName evidence="3">DUF1249 domain-containing protein</fullName>
    </recommendedName>
</protein>
<dbReference type="Proteomes" id="UP001416858">
    <property type="component" value="Unassembled WGS sequence"/>
</dbReference>
<dbReference type="EMBL" id="BAABRO010000018">
    <property type="protein sequence ID" value="GAA5510009.1"/>
    <property type="molecule type" value="Genomic_DNA"/>
</dbReference>
<keyword evidence="2" id="KW-1185">Reference proteome</keyword>
<comment type="caution">
    <text evidence="1">The sequence shown here is derived from an EMBL/GenBank/DDBJ whole genome shotgun (WGS) entry which is preliminary data.</text>
</comment>
<name>A0ABP9VXY9_9BACT</name>
<sequence length="148" mass="18103">MFEPSQRIELEYPTHTHVRLIERSHYKRRHLVVHRMRDLVADPLTPAEFLRRPYVARSRWLMTAWDERIDEFRQFYLGSTAQFRSPGCLRIVIEDHNADPPRRLIGRQYEPNVFDRRLMVRMMQKWLREQPDLYDKIRVIADDMRLLG</sequence>
<proteinExistence type="predicted"/>
<evidence type="ECO:0008006" key="3">
    <source>
        <dbReference type="Google" id="ProtNLM"/>
    </source>
</evidence>
<gene>
    <name evidence="1" type="ORF">Rcae01_05515</name>
</gene>
<evidence type="ECO:0000313" key="2">
    <source>
        <dbReference type="Proteomes" id="UP001416858"/>
    </source>
</evidence>
<accession>A0ABP9VXY9</accession>